<keyword evidence="2 6" id="KW-0456">Lyase</keyword>
<protein>
    <recommendedName>
        <fullName evidence="1">isocitrate lyase</fullName>
        <ecNumber evidence="1">4.1.3.1</ecNumber>
    </recommendedName>
    <alternativeName>
        <fullName evidence="4">Isocitrase</fullName>
    </alternativeName>
    <alternativeName>
        <fullName evidence="5">Isocitratase</fullName>
    </alternativeName>
</protein>
<dbReference type="GO" id="GO:0004451">
    <property type="term" value="F:isocitrate lyase activity"/>
    <property type="evidence" value="ECO:0007669"/>
    <property type="project" value="UniProtKB-EC"/>
</dbReference>
<evidence type="ECO:0000256" key="2">
    <source>
        <dbReference type="ARBA" id="ARBA00023239"/>
    </source>
</evidence>
<dbReference type="PANTHER" id="PTHR21631">
    <property type="entry name" value="ISOCITRATE LYASE/MALATE SYNTHASE"/>
    <property type="match status" value="1"/>
</dbReference>
<proteinExistence type="predicted"/>
<dbReference type="STRING" id="1801.BRW64_19960"/>
<dbReference type="InterPro" id="IPR006254">
    <property type="entry name" value="Isocitrate_lyase"/>
</dbReference>
<dbReference type="InterPro" id="IPR018523">
    <property type="entry name" value="Isocitrate_lyase_ph_CS"/>
</dbReference>
<evidence type="ECO:0000313" key="6">
    <source>
        <dbReference type="EMBL" id="PEG55608.1"/>
    </source>
</evidence>
<dbReference type="GO" id="GO:0019752">
    <property type="term" value="P:carboxylic acid metabolic process"/>
    <property type="evidence" value="ECO:0007669"/>
    <property type="project" value="InterPro"/>
</dbReference>
<dbReference type="InterPro" id="IPR039556">
    <property type="entry name" value="ICL/PEPM"/>
</dbReference>
<sequence>MAKRAADAATPEQDFERDVAATQEYFDSPRFEGITRLYSARQVAEQRGTIPADYPVAREAAAAFYPRLRELFSQKKSITTFGPYSPGQAVTMKRMGIEGIYLGGWATSAKGSISEDPGPDLASYPLSQVPDEAAGLVRALLTADRNQQYLRLKMTPEQRAATPAVDYRPFIIADADTGHGGDPHVRNLIRRFVESGVPGYHIEDQRPGTKKCGHQGGKVLVPSDEQIKRLNTARFQLDIMRVPGIIVARTDAEAANLIDSRADERDQPFLLGATNLKIPPYKSCFLAMTRHFHNQGVADLNGHLLYALPDGEYAAAEAWLDSQGILADIATAAADYKKDPGQSIDALFDGVESRFVEAWQNDAGLETYGDAVAELLEFREREGEKADMSAAQWREFAKTASLYAARGKAKELGADVAWDPERVKTPEGYYQIRGGIPYAIAKSLAAAPFADILWMETKTADLADARQFAHAIHAVYPDKMLAYNLSPSFNWDTTGMSDDEMRAFPEEIGKLGFVFNFMTYGGHQIDGVAAEEFATALLQDGMLSLARLQRKMRLVESPYRTPQTLVGGPRSDAALAASSGRTATTKSMGKGSTQHQHLVQTEVPRKLLEEWLALWSEHYELGETLRVQLRPRRAGSDVLELGIYGDGDEKLADVVVDPIKDRHGRNILTVRDQNTYAEKLRKKRLMDVIHLWLIHRFKPEIVYYVTPTEDNIYQTEKMKKHGIFSNVYQEVGEIIVADVNQERIDELLAPDRKALGKLIRKED</sequence>
<dbReference type="InterPro" id="IPR015813">
    <property type="entry name" value="Pyrv/PenolPyrv_kinase-like_dom"/>
</dbReference>
<gene>
    <name evidence="6" type="ORF">CRI78_04930</name>
</gene>
<organism evidence="6 7">
    <name type="scientific">Mycolicibacterium diernhoferi</name>
    <dbReference type="NCBI Taxonomy" id="1801"/>
    <lineage>
        <taxon>Bacteria</taxon>
        <taxon>Bacillati</taxon>
        <taxon>Actinomycetota</taxon>
        <taxon>Actinomycetes</taxon>
        <taxon>Mycobacteriales</taxon>
        <taxon>Mycobacteriaceae</taxon>
        <taxon>Mycolicibacterium</taxon>
    </lineage>
</organism>
<dbReference type="PROSITE" id="PS00161">
    <property type="entry name" value="ISOCITRATE_LYASE"/>
    <property type="match status" value="1"/>
</dbReference>
<dbReference type="RefSeq" id="WP_073858182.1">
    <property type="nucleotide sequence ID" value="NZ_BAAATC010000019.1"/>
</dbReference>
<dbReference type="Pfam" id="PF00463">
    <property type="entry name" value="ICL"/>
    <property type="match status" value="2"/>
</dbReference>
<reference evidence="6 7" key="1">
    <citation type="submission" date="2017-10" db="EMBL/GenBank/DDBJ databases">
        <title>The new phylogeny of genus Mycobacterium.</title>
        <authorList>
            <person name="Tortoli E."/>
            <person name="Trovato A."/>
            <person name="Cirillo D.M."/>
        </authorList>
    </citation>
    <scope>NUCLEOTIDE SEQUENCE [LARGE SCALE GENOMIC DNA]</scope>
    <source>
        <strain evidence="6 7">IP141170001</strain>
    </source>
</reference>
<dbReference type="PANTHER" id="PTHR21631:SF3">
    <property type="entry name" value="BIFUNCTIONAL GLYOXYLATE CYCLE PROTEIN"/>
    <property type="match status" value="1"/>
</dbReference>
<evidence type="ECO:0000256" key="1">
    <source>
        <dbReference type="ARBA" id="ARBA00012909"/>
    </source>
</evidence>
<dbReference type="OrthoDB" id="8629576at2"/>
<dbReference type="AlphaFoldDB" id="A0A1Q4H8X6"/>
<dbReference type="EMBL" id="PDCR01000005">
    <property type="protein sequence ID" value="PEG55608.1"/>
    <property type="molecule type" value="Genomic_DNA"/>
</dbReference>
<dbReference type="Gene3D" id="1.10.10.850">
    <property type="match status" value="1"/>
</dbReference>
<dbReference type="Proteomes" id="UP000220340">
    <property type="component" value="Unassembled WGS sequence"/>
</dbReference>
<name>A0A1Q4H8X6_9MYCO</name>
<evidence type="ECO:0000256" key="5">
    <source>
        <dbReference type="ARBA" id="ARBA00031921"/>
    </source>
</evidence>
<comment type="caution">
    <text evidence="6">The sequence shown here is derived from an EMBL/GenBank/DDBJ whole genome shotgun (WGS) entry which is preliminary data.</text>
</comment>
<dbReference type="SUPFAM" id="SSF51621">
    <property type="entry name" value="Phosphoenolpyruvate/pyruvate domain"/>
    <property type="match status" value="1"/>
</dbReference>
<dbReference type="CDD" id="cd00377">
    <property type="entry name" value="ICL_PEPM"/>
    <property type="match status" value="1"/>
</dbReference>
<evidence type="ECO:0000256" key="3">
    <source>
        <dbReference type="ARBA" id="ARBA00023531"/>
    </source>
</evidence>
<accession>A0A1Q4H8X6</accession>
<dbReference type="Gene3D" id="3.20.20.60">
    <property type="entry name" value="Phosphoenolpyruvate-binding domains"/>
    <property type="match status" value="1"/>
</dbReference>
<dbReference type="EC" id="4.1.3.1" evidence="1"/>
<evidence type="ECO:0000256" key="4">
    <source>
        <dbReference type="ARBA" id="ARBA00031022"/>
    </source>
</evidence>
<keyword evidence="7" id="KW-1185">Reference proteome</keyword>
<dbReference type="InterPro" id="IPR040442">
    <property type="entry name" value="Pyrv_kinase-like_dom_sf"/>
</dbReference>
<evidence type="ECO:0000313" key="7">
    <source>
        <dbReference type="Proteomes" id="UP000220340"/>
    </source>
</evidence>
<comment type="catalytic activity">
    <reaction evidence="3">
        <text>D-threo-isocitrate = glyoxylate + succinate</text>
        <dbReference type="Rhea" id="RHEA:13245"/>
        <dbReference type="ChEBI" id="CHEBI:15562"/>
        <dbReference type="ChEBI" id="CHEBI:30031"/>
        <dbReference type="ChEBI" id="CHEBI:36655"/>
        <dbReference type="EC" id="4.1.3.1"/>
    </reaction>
</comment>